<proteinExistence type="inferred from homology"/>
<dbReference type="InterPro" id="IPR006089">
    <property type="entry name" value="Acyl-CoA_DH_CS"/>
</dbReference>
<dbReference type="PANTHER" id="PTHR43884">
    <property type="entry name" value="ACYL-COA DEHYDROGENASE"/>
    <property type="match status" value="1"/>
</dbReference>
<dbReference type="InterPro" id="IPR037069">
    <property type="entry name" value="AcylCoA_DH/ox_N_sf"/>
</dbReference>
<dbReference type="AlphaFoldDB" id="A0A835XRW3"/>
<reference evidence="9" key="1">
    <citation type="journal article" date="2020" name="bioRxiv">
        <title>Comparative genomics of Chlamydomonas.</title>
        <authorList>
            <person name="Craig R.J."/>
            <person name="Hasan A.R."/>
            <person name="Ness R.W."/>
            <person name="Keightley P.D."/>
        </authorList>
    </citation>
    <scope>NUCLEOTIDE SEQUENCE</scope>
    <source>
        <strain evidence="9">CCAP 11/70</strain>
    </source>
</reference>
<accession>A0A835XRW3</accession>
<name>A0A835XRW3_9CHLO</name>
<protein>
    <recommendedName>
        <fullName evidence="11">Acyl-CoA dehydrogenase</fullName>
    </recommendedName>
</protein>
<dbReference type="Pfam" id="PF02771">
    <property type="entry name" value="Acyl-CoA_dh_N"/>
    <property type="match status" value="1"/>
</dbReference>
<evidence type="ECO:0000256" key="1">
    <source>
        <dbReference type="ARBA" id="ARBA00001974"/>
    </source>
</evidence>
<evidence type="ECO:0000313" key="10">
    <source>
        <dbReference type="Proteomes" id="UP000612055"/>
    </source>
</evidence>
<dbReference type="Gene3D" id="1.10.540.10">
    <property type="entry name" value="Acyl-CoA dehydrogenase/oxidase, N-terminal domain"/>
    <property type="match status" value="1"/>
</dbReference>
<evidence type="ECO:0000256" key="4">
    <source>
        <dbReference type="ARBA" id="ARBA00022827"/>
    </source>
</evidence>
<keyword evidence="10" id="KW-1185">Reference proteome</keyword>
<evidence type="ECO:0000313" key="9">
    <source>
        <dbReference type="EMBL" id="KAG2488550.1"/>
    </source>
</evidence>
<feature type="domain" description="Acyl-CoA dehydrogenase/oxidase N-terminal" evidence="8">
    <location>
        <begin position="106"/>
        <end position="201"/>
    </location>
</feature>
<evidence type="ECO:0000256" key="5">
    <source>
        <dbReference type="RuleBase" id="RU362125"/>
    </source>
</evidence>
<comment type="caution">
    <text evidence="9">The sequence shown here is derived from an EMBL/GenBank/DDBJ whole genome shotgun (WGS) entry which is preliminary data.</text>
</comment>
<organism evidence="9 10">
    <name type="scientific">Edaphochlamys debaryana</name>
    <dbReference type="NCBI Taxonomy" id="47281"/>
    <lineage>
        <taxon>Eukaryota</taxon>
        <taxon>Viridiplantae</taxon>
        <taxon>Chlorophyta</taxon>
        <taxon>core chlorophytes</taxon>
        <taxon>Chlorophyceae</taxon>
        <taxon>CS clade</taxon>
        <taxon>Chlamydomonadales</taxon>
        <taxon>Chlamydomonadales incertae sedis</taxon>
        <taxon>Edaphochlamys</taxon>
    </lineage>
</organism>
<evidence type="ECO:0008006" key="11">
    <source>
        <dbReference type="Google" id="ProtNLM"/>
    </source>
</evidence>
<dbReference type="OrthoDB" id="10254877at2759"/>
<feature type="domain" description="Acyl-CoA dehydrogenase/oxidase C-terminal" evidence="6">
    <location>
        <begin position="327"/>
        <end position="468"/>
    </location>
</feature>
<dbReference type="PROSITE" id="PS00072">
    <property type="entry name" value="ACYL_COA_DH_1"/>
    <property type="match status" value="1"/>
</dbReference>
<dbReference type="InterPro" id="IPR036250">
    <property type="entry name" value="AcylCo_DH-like_C"/>
</dbReference>
<dbReference type="GO" id="GO:0050660">
    <property type="term" value="F:flavin adenine dinucleotide binding"/>
    <property type="evidence" value="ECO:0007669"/>
    <property type="project" value="InterPro"/>
</dbReference>
<dbReference type="PANTHER" id="PTHR43884:SF12">
    <property type="entry name" value="ISOVALERYL-COA DEHYDROGENASE, MITOCHONDRIAL-RELATED"/>
    <property type="match status" value="1"/>
</dbReference>
<evidence type="ECO:0000256" key="3">
    <source>
        <dbReference type="ARBA" id="ARBA00022630"/>
    </source>
</evidence>
<dbReference type="InterPro" id="IPR009100">
    <property type="entry name" value="AcylCoA_DH/oxidase_NM_dom_sf"/>
</dbReference>
<dbReference type="InterPro" id="IPR013786">
    <property type="entry name" value="AcylCoA_DH/ox_N"/>
</dbReference>
<dbReference type="SUPFAM" id="SSF47203">
    <property type="entry name" value="Acyl-CoA dehydrogenase C-terminal domain-like"/>
    <property type="match status" value="1"/>
</dbReference>
<dbReference type="InterPro" id="IPR046373">
    <property type="entry name" value="Acyl-CoA_Oxase/DH_mid-dom_sf"/>
</dbReference>
<evidence type="ECO:0000256" key="2">
    <source>
        <dbReference type="ARBA" id="ARBA00009347"/>
    </source>
</evidence>
<dbReference type="Proteomes" id="UP000612055">
    <property type="component" value="Unassembled WGS sequence"/>
</dbReference>
<gene>
    <name evidence="9" type="ORF">HYH03_012869</name>
</gene>
<dbReference type="Pfam" id="PF00441">
    <property type="entry name" value="Acyl-CoA_dh_1"/>
    <property type="match status" value="1"/>
</dbReference>
<dbReference type="InterPro" id="IPR009075">
    <property type="entry name" value="AcylCo_DH/oxidase_C"/>
</dbReference>
<dbReference type="InterPro" id="IPR006091">
    <property type="entry name" value="Acyl-CoA_Oxase/DH_mid-dom"/>
</dbReference>
<dbReference type="Gene3D" id="1.20.140.10">
    <property type="entry name" value="Butyryl-CoA Dehydrogenase, subunit A, domain 3"/>
    <property type="match status" value="1"/>
</dbReference>
<sequence length="484" mass="50000">MSAPEAVTRPRLGGLLRGFAGVVAQAASAVGLEGVAGALEEAAEQRAVAFDEQLAGAGEDAGAGDASDARERFRRGARRSLSMSRRMRFEAEEDAVEGLHFSRTGRQQQLKTEAVLFAAEAAEARAAAEPREVPTAALEAAARRGFGRMVVPRAAGGLGLGCDAAACVFEELGGADLPLAGLLAAHNAAAHLLAEYGSGSQALTRMLRQHVAPLSSLAALAVSESPAGSDPRAITTFAEKDISGQFSTLNGSKAWVAGGASAEVFLVLARTGVTVAKGMTLFAITKSTPGVTVGRPAALRGWRSAPVAPLQLKGVVVRQENVLGREGQGAELLDSAGDLQRVWLAAAAVACGEAALAAAVEAVADDPLTMLYGNSLERQAHQTDLARVRTRLQAARLMVRAAAQQLDCRASTASADAATAKVYALRAAQEAAACASRVGGWGALESERPHHSALQDLQAADFVAGPLDSLYGKIFAEMYRLCTL</sequence>
<dbReference type="Gene3D" id="2.40.110.10">
    <property type="entry name" value="Butyryl-CoA Dehydrogenase, subunit A, domain 2"/>
    <property type="match status" value="1"/>
</dbReference>
<evidence type="ECO:0000259" key="7">
    <source>
        <dbReference type="Pfam" id="PF02770"/>
    </source>
</evidence>
<keyword evidence="3 5" id="KW-0285">Flavoprotein</keyword>
<dbReference type="EMBL" id="JAEHOE010000082">
    <property type="protein sequence ID" value="KAG2488550.1"/>
    <property type="molecule type" value="Genomic_DNA"/>
</dbReference>
<keyword evidence="4 5" id="KW-0274">FAD</keyword>
<feature type="domain" description="Acyl-CoA oxidase/dehydrogenase middle" evidence="7">
    <location>
        <begin position="219"/>
        <end position="315"/>
    </location>
</feature>
<evidence type="ECO:0000259" key="6">
    <source>
        <dbReference type="Pfam" id="PF00441"/>
    </source>
</evidence>
<dbReference type="GO" id="GO:0003995">
    <property type="term" value="F:acyl-CoA dehydrogenase activity"/>
    <property type="evidence" value="ECO:0007669"/>
    <property type="project" value="InterPro"/>
</dbReference>
<comment type="similarity">
    <text evidence="2 5">Belongs to the acyl-CoA dehydrogenase family.</text>
</comment>
<dbReference type="Pfam" id="PF02770">
    <property type="entry name" value="Acyl-CoA_dh_M"/>
    <property type="match status" value="1"/>
</dbReference>
<dbReference type="SUPFAM" id="SSF56645">
    <property type="entry name" value="Acyl-CoA dehydrogenase NM domain-like"/>
    <property type="match status" value="1"/>
</dbReference>
<keyword evidence="5" id="KW-0560">Oxidoreductase</keyword>
<evidence type="ECO:0000259" key="8">
    <source>
        <dbReference type="Pfam" id="PF02771"/>
    </source>
</evidence>
<comment type="cofactor">
    <cofactor evidence="1 5">
        <name>FAD</name>
        <dbReference type="ChEBI" id="CHEBI:57692"/>
    </cofactor>
</comment>